<dbReference type="OrthoDB" id="1707979at2"/>
<proteinExistence type="predicted"/>
<dbReference type="RefSeq" id="WP_075725890.1">
    <property type="nucleotide sequence ID" value="NZ_LTDM01000014.1"/>
</dbReference>
<sequence>MFTINHDEAQEIGGRVAEGEYEVLLFKAFEDAAKSGTMFINMHLIIRNDIDQAHKNQYLFGSIWQSKETGEYHSGMINTVAKALQVPNGKKFNTLEDLLNEFQNKTARVTVEHEEYNGKINARVKRWEKSKFQGCNHQFKKIEDNPINGFTQVSNDDIPF</sequence>
<accession>A0A1U7M6I7</accession>
<evidence type="ECO:0000313" key="1">
    <source>
        <dbReference type="EMBL" id="OLS02901.1"/>
    </source>
</evidence>
<name>A0A1U7M6I7_TISCR</name>
<dbReference type="AlphaFoldDB" id="A0A1U7M6I7"/>
<gene>
    <name evidence="1" type="ORF">TICRE_10550</name>
</gene>
<keyword evidence="2" id="KW-1185">Reference proteome</keyword>
<dbReference type="EMBL" id="LTDM01000014">
    <property type="protein sequence ID" value="OLS02901.1"/>
    <property type="molecule type" value="Genomic_DNA"/>
</dbReference>
<dbReference type="Pfam" id="PF05037">
    <property type="entry name" value="DUF669"/>
    <property type="match status" value="1"/>
</dbReference>
<dbReference type="Proteomes" id="UP000186112">
    <property type="component" value="Unassembled WGS sequence"/>
</dbReference>
<dbReference type="InterPro" id="IPR007731">
    <property type="entry name" value="DUF669"/>
</dbReference>
<evidence type="ECO:0000313" key="2">
    <source>
        <dbReference type="Proteomes" id="UP000186112"/>
    </source>
</evidence>
<comment type="caution">
    <text evidence="1">The sequence shown here is derived from an EMBL/GenBank/DDBJ whole genome shotgun (WGS) entry which is preliminary data.</text>
</comment>
<protein>
    <recommendedName>
        <fullName evidence="3">DUF669 domain-containing protein</fullName>
    </recommendedName>
</protein>
<reference evidence="1 2" key="1">
    <citation type="submission" date="2016-02" db="EMBL/GenBank/DDBJ databases">
        <title>Genome sequence of Tissierella creatinophila DSM 6911.</title>
        <authorList>
            <person name="Poehlein A."/>
            <person name="Daniel R."/>
        </authorList>
    </citation>
    <scope>NUCLEOTIDE SEQUENCE [LARGE SCALE GENOMIC DNA]</scope>
    <source>
        <strain evidence="1 2">DSM 6911</strain>
    </source>
</reference>
<evidence type="ECO:0008006" key="3">
    <source>
        <dbReference type="Google" id="ProtNLM"/>
    </source>
</evidence>
<organism evidence="1 2">
    <name type="scientific">Tissierella creatinophila DSM 6911</name>
    <dbReference type="NCBI Taxonomy" id="1123403"/>
    <lineage>
        <taxon>Bacteria</taxon>
        <taxon>Bacillati</taxon>
        <taxon>Bacillota</taxon>
        <taxon>Tissierellia</taxon>
        <taxon>Tissierellales</taxon>
        <taxon>Tissierellaceae</taxon>
        <taxon>Tissierella</taxon>
    </lineage>
</organism>